<organism evidence="2 3">
    <name type="scientific">Devosia pacifica</name>
    <dbReference type="NCBI Taxonomy" id="1335967"/>
    <lineage>
        <taxon>Bacteria</taxon>
        <taxon>Pseudomonadati</taxon>
        <taxon>Pseudomonadota</taxon>
        <taxon>Alphaproteobacteria</taxon>
        <taxon>Hyphomicrobiales</taxon>
        <taxon>Devosiaceae</taxon>
        <taxon>Devosia</taxon>
    </lineage>
</organism>
<comment type="caution">
    <text evidence="2">The sequence shown here is derived from an EMBL/GenBank/DDBJ whole genome shotgun (WGS) entry which is preliminary data.</text>
</comment>
<reference evidence="2" key="1">
    <citation type="journal article" date="2014" name="Int. J. Syst. Evol. Microbiol.">
        <title>Complete genome sequence of Corynebacterium casei LMG S-19264T (=DSM 44701T), isolated from a smear-ripened cheese.</title>
        <authorList>
            <consortium name="US DOE Joint Genome Institute (JGI-PGF)"/>
            <person name="Walter F."/>
            <person name="Albersmeier A."/>
            <person name="Kalinowski J."/>
            <person name="Ruckert C."/>
        </authorList>
    </citation>
    <scope>NUCLEOTIDE SEQUENCE</scope>
    <source>
        <strain evidence="2">KCTC 32437</strain>
    </source>
</reference>
<evidence type="ECO:0000259" key="1">
    <source>
        <dbReference type="Pfam" id="PF04248"/>
    </source>
</evidence>
<evidence type="ECO:0000313" key="2">
    <source>
        <dbReference type="EMBL" id="GHA31088.1"/>
    </source>
</evidence>
<evidence type="ECO:0000313" key="3">
    <source>
        <dbReference type="Proteomes" id="UP000646579"/>
    </source>
</evidence>
<dbReference type="AlphaFoldDB" id="A0A918S978"/>
<accession>A0A918S978</accession>
<gene>
    <name evidence="2" type="ORF">GCM10007989_28790</name>
</gene>
<dbReference type="Proteomes" id="UP000646579">
    <property type="component" value="Unassembled WGS sequence"/>
</dbReference>
<dbReference type="InterPro" id="IPR038694">
    <property type="entry name" value="DUF427_sf"/>
</dbReference>
<proteinExistence type="predicted"/>
<sequence length="121" mass="13967">MAQQQCLDKDIKIRPAEGRVHVFFDDAEIISSTRALELDEEGCPLRLYIPLEDIRPDLLLDSDTKTTCPYKGEANYFNLRSATATAEDAAWYYPEPCPLVEDIRHHVAFYGDRVRFERSEI</sequence>
<dbReference type="PANTHER" id="PTHR34310:SF9">
    <property type="entry name" value="BLR5716 PROTEIN"/>
    <property type="match status" value="1"/>
</dbReference>
<dbReference type="PANTHER" id="PTHR34310">
    <property type="entry name" value="DUF427 DOMAIN PROTEIN (AFU_ORTHOLOGUE AFUA_3G02220)"/>
    <property type="match status" value="1"/>
</dbReference>
<protein>
    <recommendedName>
        <fullName evidence="1">DUF427 domain-containing protein</fullName>
    </recommendedName>
</protein>
<name>A0A918S978_9HYPH</name>
<keyword evidence="3" id="KW-1185">Reference proteome</keyword>
<dbReference type="EMBL" id="BMZE01000003">
    <property type="protein sequence ID" value="GHA31088.1"/>
    <property type="molecule type" value="Genomic_DNA"/>
</dbReference>
<dbReference type="RefSeq" id="WP_189426421.1">
    <property type="nucleotide sequence ID" value="NZ_BMZE01000003.1"/>
</dbReference>
<dbReference type="InterPro" id="IPR007361">
    <property type="entry name" value="DUF427"/>
</dbReference>
<dbReference type="Gene3D" id="2.170.150.40">
    <property type="entry name" value="Domain of unknown function (DUF427)"/>
    <property type="match status" value="1"/>
</dbReference>
<feature type="domain" description="DUF427" evidence="1">
    <location>
        <begin position="20"/>
        <end position="111"/>
    </location>
</feature>
<dbReference type="Pfam" id="PF04248">
    <property type="entry name" value="NTP_transf_9"/>
    <property type="match status" value="1"/>
</dbReference>
<reference evidence="2" key="2">
    <citation type="submission" date="2020-09" db="EMBL/GenBank/DDBJ databases">
        <authorList>
            <person name="Sun Q."/>
            <person name="Kim S."/>
        </authorList>
    </citation>
    <scope>NUCLEOTIDE SEQUENCE</scope>
    <source>
        <strain evidence="2">KCTC 32437</strain>
    </source>
</reference>